<name>A0A644W582_9ZZZZ</name>
<dbReference type="Gene3D" id="3.40.50.450">
    <property type="match status" value="1"/>
</dbReference>
<dbReference type="Pfam" id="PF03641">
    <property type="entry name" value="Lysine_decarbox"/>
    <property type="match status" value="1"/>
</dbReference>
<dbReference type="GO" id="GO:0016799">
    <property type="term" value="F:hydrolase activity, hydrolyzing N-glycosyl compounds"/>
    <property type="evidence" value="ECO:0007669"/>
    <property type="project" value="TreeGrafter"/>
</dbReference>
<dbReference type="EMBL" id="VSSQ01000636">
    <property type="protein sequence ID" value="MPL98925.1"/>
    <property type="molecule type" value="Genomic_DNA"/>
</dbReference>
<dbReference type="InterPro" id="IPR031100">
    <property type="entry name" value="LOG_fam"/>
</dbReference>
<sequence length="192" mass="21219">MQNICVYCASSSQVRPLFFDAAEKLGEILAEKGCRLIYGGGHRGLMGKIADTVLNHGGKVTGIIPGFMCEVEWNHKGLTELILVETMHERKEKLAGMADAAVALPGGCGTMEELLEVITWKRLGIFTKPIIICNVGGYFDPLIEMLNRSVDENFMGEEHRAMWTVVSSPEKVMEAIENSVQWDENARNFAAL</sequence>
<protein>
    <submittedName>
        <fullName evidence="1">LOG family protein YvdD</fullName>
    </submittedName>
</protein>
<accession>A0A644W582</accession>
<dbReference type="SUPFAM" id="SSF102405">
    <property type="entry name" value="MCP/YpsA-like"/>
    <property type="match status" value="1"/>
</dbReference>
<proteinExistence type="predicted"/>
<dbReference type="GO" id="GO:0005829">
    <property type="term" value="C:cytosol"/>
    <property type="evidence" value="ECO:0007669"/>
    <property type="project" value="TreeGrafter"/>
</dbReference>
<dbReference type="PANTHER" id="PTHR31223:SF70">
    <property type="entry name" value="LOG FAMILY PROTEIN YJL055W"/>
    <property type="match status" value="1"/>
</dbReference>
<dbReference type="AlphaFoldDB" id="A0A644W582"/>
<comment type="caution">
    <text evidence="1">The sequence shown here is derived from an EMBL/GenBank/DDBJ whole genome shotgun (WGS) entry which is preliminary data.</text>
</comment>
<reference evidence="1" key="1">
    <citation type="submission" date="2019-08" db="EMBL/GenBank/DDBJ databases">
        <authorList>
            <person name="Kucharzyk K."/>
            <person name="Murdoch R.W."/>
            <person name="Higgins S."/>
            <person name="Loffler F."/>
        </authorList>
    </citation>
    <scope>NUCLEOTIDE SEQUENCE</scope>
</reference>
<dbReference type="PANTHER" id="PTHR31223">
    <property type="entry name" value="LOG FAMILY PROTEIN YJL055W"/>
    <property type="match status" value="1"/>
</dbReference>
<dbReference type="InterPro" id="IPR005269">
    <property type="entry name" value="LOG"/>
</dbReference>
<gene>
    <name evidence="1" type="primary">yvdD_4</name>
    <name evidence="1" type="ORF">SDC9_45137</name>
</gene>
<dbReference type="NCBIfam" id="TIGR00730">
    <property type="entry name" value="Rossman fold protein, TIGR00730 family"/>
    <property type="match status" value="1"/>
</dbReference>
<organism evidence="1">
    <name type="scientific">bioreactor metagenome</name>
    <dbReference type="NCBI Taxonomy" id="1076179"/>
    <lineage>
        <taxon>unclassified sequences</taxon>
        <taxon>metagenomes</taxon>
        <taxon>ecological metagenomes</taxon>
    </lineage>
</organism>
<evidence type="ECO:0000313" key="1">
    <source>
        <dbReference type="EMBL" id="MPL98925.1"/>
    </source>
</evidence>
<dbReference type="GO" id="GO:0009691">
    <property type="term" value="P:cytokinin biosynthetic process"/>
    <property type="evidence" value="ECO:0007669"/>
    <property type="project" value="InterPro"/>
</dbReference>